<dbReference type="PANTHER" id="PTHR21562:SF83">
    <property type="entry name" value="PECTIN ACETYLESTERASE 4"/>
    <property type="match status" value="1"/>
</dbReference>
<dbReference type="Proteomes" id="UP000005801">
    <property type="component" value="Unassembled WGS sequence"/>
</dbReference>
<evidence type="ECO:0000256" key="1">
    <source>
        <dbReference type="SAM" id="MobiDB-lite"/>
    </source>
</evidence>
<comment type="caution">
    <text evidence="2">The sequence shown here is derived from an EMBL/GenBank/DDBJ whole genome shotgun (WGS) entry which is preliminary data.</text>
</comment>
<feature type="region of interest" description="Disordered" evidence="1">
    <location>
        <begin position="1"/>
        <end position="89"/>
    </location>
</feature>
<dbReference type="Pfam" id="PF03283">
    <property type="entry name" value="PAE"/>
    <property type="match status" value="1"/>
</dbReference>
<gene>
    <name evidence="2" type="ORF">PPSIR1_17310</name>
</gene>
<evidence type="ECO:0000313" key="3">
    <source>
        <dbReference type="Proteomes" id="UP000005801"/>
    </source>
</evidence>
<dbReference type="eggNOG" id="COG0657">
    <property type="taxonomic scope" value="Bacteria"/>
</dbReference>
<protein>
    <submittedName>
        <fullName evidence="2">Putative lipoprotein</fullName>
    </submittedName>
</protein>
<keyword evidence="2" id="KW-0449">Lipoprotein</keyword>
<dbReference type="RefSeq" id="WP_006973569.1">
    <property type="nucleotide sequence ID" value="NZ_ABCS01000049.1"/>
</dbReference>
<keyword evidence="3" id="KW-1185">Reference proteome</keyword>
<feature type="compositionally biased region" description="Gly residues" evidence="1">
    <location>
        <begin position="1"/>
        <end position="10"/>
    </location>
</feature>
<dbReference type="GO" id="GO:0016787">
    <property type="term" value="F:hydrolase activity"/>
    <property type="evidence" value="ECO:0007669"/>
    <property type="project" value="InterPro"/>
</dbReference>
<feature type="compositionally biased region" description="Low complexity" evidence="1">
    <location>
        <begin position="31"/>
        <end position="63"/>
    </location>
</feature>
<evidence type="ECO:0000313" key="2">
    <source>
        <dbReference type="EMBL" id="EDM77240.1"/>
    </source>
</evidence>
<dbReference type="EMBL" id="ABCS01000049">
    <property type="protein sequence ID" value="EDM77240.1"/>
    <property type="molecule type" value="Genomic_DNA"/>
</dbReference>
<dbReference type="InterPro" id="IPR004963">
    <property type="entry name" value="PAE/NOTUM"/>
</dbReference>
<reference evidence="2 3" key="1">
    <citation type="submission" date="2007-06" db="EMBL/GenBank/DDBJ databases">
        <authorList>
            <person name="Shimkets L."/>
            <person name="Ferriera S."/>
            <person name="Johnson J."/>
            <person name="Kravitz S."/>
            <person name="Beeson K."/>
            <person name="Sutton G."/>
            <person name="Rogers Y.-H."/>
            <person name="Friedman R."/>
            <person name="Frazier M."/>
            <person name="Venter J.C."/>
        </authorList>
    </citation>
    <scope>NUCLEOTIDE SEQUENCE [LARGE SCALE GENOMIC DNA]</scope>
    <source>
        <strain evidence="2 3">SIR-1</strain>
    </source>
</reference>
<sequence>MALVGCGGDEPTGDDEVGDTGDTDGDEGEDTTTGTEAGTDDSGTTDAGPTDTDGSTDAGTTEEGTTDEEESSEEETTGDPEPLDPLPESNVGEWVYHEIPGTYCRDGSPAGLVVRYADNDSKLAIFMEGGGACFNGLTCAANPSSINPGSYDPGPFGGVFDDQNPDNPMMDYNFVFIPFCTGDVFMGTTESGDAQGGPQDQMFVGHNNLEIMLDRIVDTWPNAQEVVDTGVSAGGFGAGANYDTVASYFPDVDVVLLDDSGPLFRDEYLAPCLQQQFRDTWAIDAALPQDCEGCFNGDGGGLSNYLVYIQEKYPNAPMGIMSSLEDGVIKLFFGYGANDCNAFFPSFNNFPEALADMRDNVLTYDNSGTYFMNGTGHTSLSGNGFYSTEVNGVVMSDWVTDLMDGVPSDVAP</sequence>
<feature type="compositionally biased region" description="Acidic residues" evidence="1">
    <location>
        <begin position="64"/>
        <end position="82"/>
    </location>
</feature>
<proteinExistence type="predicted"/>
<organism evidence="2 3">
    <name type="scientific">Plesiocystis pacifica SIR-1</name>
    <dbReference type="NCBI Taxonomy" id="391625"/>
    <lineage>
        <taxon>Bacteria</taxon>
        <taxon>Pseudomonadati</taxon>
        <taxon>Myxococcota</taxon>
        <taxon>Polyangia</taxon>
        <taxon>Nannocystales</taxon>
        <taxon>Nannocystaceae</taxon>
        <taxon>Plesiocystis</taxon>
    </lineage>
</organism>
<dbReference type="STRING" id="391625.PPSIR1_17310"/>
<dbReference type="PANTHER" id="PTHR21562">
    <property type="entry name" value="NOTUM-RELATED"/>
    <property type="match status" value="1"/>
</dbReference>
<accession>A6GA27</accession>
<dbReference type="ESTHER" id="9delt-a6ga27">
    <property type="family name" value="Pectinacetylesterase-Notum"/>
</dbReference>
<name>A6GA27_9BACT</name>
<dbReference type="OrthoDB" id="9802991at2"/>
<dbReference type="AlphaFoldDB" id="A6GA27"/>
<feature type="compositionally biased region" description="Acidic residues" evidence="1">
    <location>
        <begin position="11"/>
        <end position="30"/>
    </location>
</feature>